<dbReference type="AlphaFoldDB" id="A0A9P8UKD4"/>
<proteinExistence type="inferred from homology"/>
<sequence length="188" mass="21169">MAAPARTAAASLSAKALTHASNPGRQLLGSKTAVVVTAGTMDKTVKVRLWGSRWEKQVQKSFQVPTYHLVHDPNNSVRQGDVINISAGWRASQHVRHIVRHIIAPHGPPIDERPAVLSETELYEKYAGTREAKLERRAARDAETRKQREAEKAAKLERRARKEEWEQSREQAKERKLQELRSTVGDAE</sequence>
<organism evidence="5 6">
    <name type="scientific">Truncatella angustata</name>
    <dbReference type="NCBI Taxonomy" id="152316"/>
    <lineage>
        <taxon>Eukaryota</taxon>
        <taxon>Fungi</taxon>
        <taxon>Dikarya</taxon>
        <taxon>Ascomycota</taxon>
        <taxon>Pezizomycotina</taxon>
        <taxon>Sordariomycetes</taxon>
        <taxon>Xylariomycetidae</taxon>
        <taxon>Amphisphaeriales</taxon>
        <taxon>Sporocadaceae</taxon>
        <taxon>Truncatella</taxon>
    </lineage>
</organism>
<dbReference type="Pfam" id="PF00366">
    <property type="entry name" value="Ribosomal_S17"/>
    <property type="match status" value="1"/>
</dbReference>
<dbReference type="OrthoDB" id="274752at2759"/>
<protein>
    <recommendedName>
        <fullName evidence="7">Nucleic acid-binding protein</fullName>
    </recommendedName>
</protein>
<evidence type="ECO:0000256" key="3">
    <source>
        <dbReference type="ARBA" id="ARBA00023274"/>
    </source>
</evidence>
<evidence type="ECO:0008006" key="7">
    <source>
        <dbReference type="Google" id="ProtNLM"/>
    </source>
</evidence>
<dbReference type="SUPFAM" id="SSF50249">
    <property type="entry name" value="Nucleic acid-binding proteins"/>
    <property type="match status" value="1"/>
</dbReference>
<keyword evidence="3" id="KW-0687">Ribonucleoprotein</keyword>
<dbReference type="GO" id="GO:0003735">
    <property type="term" value="F:structural constituent of ribosome"/>
    <property type="evidence" value="ECO:0007669"/>
    <property type="project" value="InterPro"/>
</dbReference>
<name>A0A9P8UKD4_9PEZI</name>
<dbReference type="GO" id="GO:0005840">
    <property type="term" value="C:ribosome"/>
    <property type="evidence" value="ECO:0007669"/>
    <property type="project" value="UniProtKB-KW"/>
</dbReference>
<evidence type="ECO:0000256" key="4">
    <source>
        <dbReference type="SAM" id="MobiDB-lite"/>
    </source>
</evidence>
<dbReference type="EMBL" id="JAGPXC010000004">
    <property type="protein sequence ID" value="KAH6653724.1"/>
    <property type="molecule type" value="Genomic_DNA"/>
</dbReference>
<gene>
    <name evidence="5" type="ORF">BKA67DRAFT_562918</name>
</gene>
<dbReference type="Proteomes" id="UP000758603">
    <property type="component" value="Unassembled WGS sequence"/>
</dbReference>
<reference evidence="5" key="1">
    <citation type="journal article" date="2021" name="Nat. Commun.">
        <title>Genetic determinants of endophytism in the Arabidopsis root mycobiome.</title>
        <authorList>
            <person name="Mesny F."/>
            <person name="Miyauchi S."/>
            <person name="Thiergart T."/>
            <person name="Pickel B."/>
            <person name="Atanasova L."/>
            <person name="Karlsson M."/>
            <person name="Huettel B."/>
            <person name="Barry K.W."/>
            <person name="Haridas S."/>
            <person name="Chen C."/>
            <person name="Bauer D."/>
            <person name="Andreopoulos W."/>
            <person name="Pangilinan J."/>
            <person name="LaButti K."/>
            <person name="Riley R."/>
            <person name="Lipzen A."/>
            <person name="Clum A."/>
            <person name="Drula E."/>
            <person name="Henrissat B."/>
            <person name="Kohler A."/>
            <person name="Grigoriev I.V."/>
            <person name="Martin F.M."/>
            <person name="Hacquard S."/>
        </authorList>
    </citation>
    <scope>NUCLEOTIDE SEQUENCE</scope>
    <source>
        <strain evidence="5">MPI-SDFR-AT-0073</strain>
    </source>
</reference>
<dbReference type="RefSeq" id="XP_045957994.1">
    <property type="nucleotide sequence ID" value="XM_046102637.1"/>
</dbReference>
<evidence type="ECO:0000313" key="5">
    <source>
        <dbReference type="EMBL" id="KAH6653724.1"/>
    </source>
</evidence>
<dbReference type="InterPro" id="IPR000266">
    <property type="entry name" value="Ribosomal_uS17"/>
</dbReference>
<dbReference type="GO" id="GO:1990904">
    <property type="term" value="C:ribonucleoprotein complex"/>
    <property type="evidence" value="ECO:0007669"/>
    <property type="project" value="UniProtKB-KW"/>
</dbReference>
<comment type="similarity">
    <text evidence="1">Belongs to the universal ribosomal protein uS17 family.</text>
</comment>
<dbReference type="Gene3D" id="2.40.50.140">
    <property type="entry name" value="Nucleic acid-binding proteins"/>
    <property type="match status" value="1"/>
</dbReference>
<dbReference type="GO" id="GO:0006412">
    <property type="term" value="P:translation"/>
    <property type="evidence" value="ECO:0007669"/>
    <property type="project" value="InterPro"/>
</dbReference>
<dbReference type="InterPro" id="IPR012340">
    <property type="entry name" value="NA-bd_OB-fold"/>
</dbReference>
<accession>A0A9P8UKD4</accession>
<evidence type="ECO:0000313" key="6">
    <source>
        <dbReference type="Proteomes" id="UP000758603"/>
    </source>
</evidence>
<comment type="caution">
    <text evidence="5">The sequence shown here is derived from an EMBL/GenBank/DDBJ whole genome shotgun (WGS) entry which is preliminary data.</text>
</comment>
<evidence type="ECO:0000256" key="1">
    <source>
        <dbReference type="ARBA" id="ARBA00010254"/>
    </source>
</evidence>
<dbReference type="GeneID" id="70131529"/>
<keyword evidence="2" id="KW-0689">Ribosomal protein</keyword>
<feature type="region of interest" description="Disordered" evidence="4">
    <location>
        <begin position="133"/>
        <end position="188"/>
    </location>
</feature>
<feature type="compositionally biased region" description="Basic and acidic residues" evidence="4">
    <location>
        <begin position="133"/>
        <end position="179"/>
    </location>
</feature>
<evidence type="ECO:0000256" key="2">
    <source>
        <dbReference type="ARBA" id="ARBA00022980"/>
    </source>
</evidence>
<keyword evidence="6" id="KW-1185">Reference proteome</keyword>